<dbReference type="AlphaFoldDB" id="A0A5J6MWR3"/>
<dbReference type="Gene3D" id="2.40.30.170">
    <property type="match status" value="1"/>
</dbReference>
<keyword evidence="10" id="KW-0175">Coiled coil</keyword>
<evidence type="ECO:0000256" key="9">
    <source>
        <dbReference type="RuleBase" id="RU365093"/>
    </source>
</evidence>
<keyword evidence="5 9" id="KW-0997">Cell inner membrane</keyword>
<dbReference type="KEGG" id="hadh:FRZ61_20170"/>
<evidence type="ECO:0000256" key="4">
    <source>
        <dbReference type="ARBA" id="ARBA00022475"/>
    </source>
</evidence>
<evidence type="ECO:0000259" key="12">
    <source>
        <dbReference type="Pfam" id="PF26002"/>
    </source>
</evidence>
<organism evidence="13 14">
    <name type="scientific">Hypericibacter adhaerens</name>
    <dbReference type="NCBI Taxonomy" id="2602016"/>
    <lineage>
        <taxon>Bacteria</taxon>
        <taxon>Pseudomonadati</taxon>
        <taxon>Pseudomonadota</taxon>
        <taxon>Alphaproteobacteria</taxon>
        <taxon>Rhodospirillales</taxon>
        <taxon>Dongiaceae</taxon>
        <taxon>Hypericibacter</taxon>
    </lineage>
</organism>
<evidence type="ECO:0000256" key="8">
    <source>
        <dbReference type="ARBA" id="ARBA00023136"/>
    </source>
</evidence>
<dbReference type="RefSeq" id="WP_151117137.1">
    <property type="nucleotide sequence ID" value="NZ_CP042582.1"/>
</dbReference>
<dbReference type="InterPro" id="IPR058982">
    <property type="entry name" value="Beta-barrel_AprE"/>
</dbReference>
<dbReference type="InterPro" id="IPR006144">
    <property type="entry name" value="Secretion_HlyD_CS"/>
</dbReference>
<evidence type="ECO:0000256" key="2">
    <source>
        <dbReference type="ARBA" id="ARBA00009477"/>
    </source>
</evidence>
<comment type="similarity">
    <text evidence="2 9">Belongs to the membrane fusion protein (MFP) (TC 8.A.1) family.</text>
</comment>
<dbReference type="GO" id="GO:0009306">
    <property type="term" value="P:protein secretion"/>
    <property type="evidence" value="ECO:0007669"/>
    <property type="project" value="InterPro"/>
</dbReference>
<dbReference type="PANTHER" id="PTHR30386:SF26">
    <property type="entry name" value="TRANSPORT PROTEIN COMB"/>
    <property type="match status" value="1"/>
</dbReference>
<evidence type="ECO:0000256" key="5">
    <source>
        <dbReference type="ARBA" id="ARBA00022519"/>
    </source>
</evidence>
<reference evidence="13 14" key="1">
    <citation type="submission" date="2019-08" db="EMBL/GenBank/DDBJ databases">
        <title>Hyperibacter terrae gen. nov., sp. nov. and Hyperibacter viscosus sp. nov., two new members in the family Rhodospirillaceae isolated from the rhizosphere of Hypericum perforatum.</title>
        <authorList>
            <person name="Noviana Z."/>
        </authorList>
    </citation>
    <scope>NUCLEOTIDE SEQUENCE [LARGE SCALE GENOMIC DNA]</scope>
    <source>
        <strain evidence="13 14">R5959</strain>
    </source>
</reference>
<evidence type="ECO:0000313" key="14">
    <source>
        <dbReference type="Proteomes" id="UP000325797"/>
    </source>
</evidence>
<feature type="transmembrane region" description="Helical" evidence="9">
    <location>
        <begin position="26"/>
        <end position="45"/>
    </location>
</feature>
<keyword evidence="8 9" id="KW-0472">Membrane</keyword>
<name>A0A5J6MWR3_9PROT</name>
<dbReference type="Pfam" id="PF26002">
    <property type="entry name" value="Beta-barrel_AprE"/>
    <property type="match status" value="1"/>
</dbReference>
<keyword evidence="6 9" id="KW-0812">Transmembrane</keyword>
<evidence type="ECO:0000259" key="11">
    <source>
        <dbReference type="Pfam" id="PF25994"/>
    </source>
</evidence>
<dbReference type="NCBIfam" id="TIGR01843">
    <property type="entry name" value="type_I_hlyD"/>
    <property type="match status" value="1"/>
</dbReference>
<evidence type="ECO:0000256" key="1">
    <source>
        <dbReference type="ARBA" id="ARBA00004377"/>
    </source>
</evidence>
<evidence type="ECO:0000256" key="10">
    <source>
        <dbReference type="SAM" id="Coils"/>
    </source>
</evidence>
<sequence>MASTALQRYDDWIDPSEIDRRVTRRFAHVLLGMVFVIVISFLVWADQAVLDEVTRGEGRVVPSGQTQVIQNLEGGILAEVLTNEGQIVEKGQVLMRIDNTVAESRLRELKQRYFSGLSTVARLEAEIAGATDPEGIKFPDDLLQGAPDVARSEMALFTIRQQQLQSQLAILQDQLAQRQQELAELRGKADNLRNSFGLAQKELDITRPLAAQGVVSQVDLLRLERQVNDLKSDINAADLARPRAEAAVEEARKRLNERIVTFKTDASQDLTKAKLELAATTEEMNANQDRVTRTEVRSPVHGTIKEIKIRTIGGVIQPGQNLVEITPIEDTLLVEAQIRPSDIAFIRPKQAAVIKVTAYDFSTYGGLDAVVEDISADTIQNEKGEHFFRIRLRTDKNFLGTAEKPLPIIPGMTASVDILTGHKTVLEYLLAPVMRARDTALRER</sequence>
<dbReference type="InterPro" id="IPR058781">
    <property type="entry name" value="HH_AprE-like"/>
</dbReference>
<evidence type="ECO:0000313" key="13">
    <source>
        <dbReference type="EMBL" id="QEX22088.1"/>
    </source>
</evidence>
<dbReference type="GO" id="GO:0005886">
    <property type="term" value="C:plasma membrane"/>
    <property type="evidence" value="ECO:0007669"/>
    <property type="project" value="UniProtKB-SubCell"/>
</dbReference>
<comment type="subcellular location">
    <subcellularLocation>
        <location evidence="1 9">Cell inner membrane</location>
        <topology evidence="1 9">Single-pass membrane protein</topology>
    </subcellularLocation>
</comment>
<dbReference type="InterPro" id="IPR010129">
    <property type="entry name" value="T1SS_HlyD"/>
</dbReference>
<keyword evidence="3 9" id="KW-0813">Transport</keyword>
<dbReference type="PANTHER" id="PTHR30386">
    <property type="entry name" value="MEMBRANE FUSION SUBUNIT OF EMRAB-TOLC MULTIDRUG EFFLUX PUMP"/>
    <property type="match status" value="1"/>
</dbReference>
<keyword evidence="4 9" id="KW-1003">Cell membrane</keyword>
<dbReference type="Proteomes" id="UP000325797">
    <property type="component" value="Chromosome"/>
</dbReference>
<feature type="coiled-coil region" evidence="10">
    <location>
        <begin position="161"/>
        <end position="290"/>
    </location>
</feature>
<dbReference type="PRINTS" id="PR01490">
    <property type="entry name" value="RTXTOXIND"/>
</dbReference>
<dbReference type="OrthoDB" id="9810980at2"/>
<dbReference type="Pfam" id="PF25994">
    <property type="entry name" value="HH_AprE"/>
    <property type="match status" value="1"/>
</dbReference>
<accession>A0A5J6MWR3</accession>
<feature type="domain" description="AprE-like long alpha-helical hairpin" evidence="11">
    <location>
        <begin position="102"/>
        <end position="290"/>
    </location>
</feature>
<gene>
    <name evidence="13" type="ORF">FRZ61_20170</name>
</gene>
<evidence type="ECO:0000256" key="6">
    <source>
        <dbReference type="ARBA" id="ARBA00022692"/>
    </source>
</evidence>
<dbReference type="SUPFAM" id="SSF111369">
    <property type="entry name" value="HlyD-like secretion proteins"/>
    <property type="match status" value="1"/>
</dbReference>
<feature type="domain" description="AprE-like beta-barrel" evidence="12">
    <location>
        <begin position="332"/>
        <end position="421"/>
    </location>
</feature>
<dbReference type="EMBL" id="CP042582">
    <property type="protein sequence ID" value="QEX22088.1"/>
    <property type="molecule type" value="Genomic_DNA"/>
</dbReference>
<keyword evidence="14" id="KW-1185">Reference proteome</keyword>
<proteinExistence type="inferred from homology"/>
<dbReference type="InterPro" id="IPR050739">
    <property type="entry name" value="MFP"/>
</dbReference>
<keyword evidence="7 9" id="KW-1133">Transmembrane helix</keyword>
<evidence type="ECO:0000256" key="7">
    <source>
        <dbReference type="ARBA" id="ARBA00022989"/>
    </source>
</evidence>
<dbReference type="PROSITE" id="PS00543">
    <property type="entry name" value="HLYD_FAMILY"/>
    <property type="match status" value="1"/>
</dbReference>
<protein>
    <recommendedName>
        <fullName evidence="9">Membrane fusion protein (MFP) family protein</fullName>
    </recommendedName>
</protein>
<evidence type="ECO:0000256" key="3">
    <source>
        <dbReference type="ARBA" id="ARBA00022448"/>
    </source>
</evidence>